<dbReference type="SMART" id="SM00320">
    <property type="entry name" value="WD40"/>
    <property type="match status" value="3"/>
</dbReference>
<feature type="non-terminal residue" evidence="4">
    <location>
        <position position="1"/>
    </location>
</feature>
<protein>
    <submittedName>
        <fullName evidence="4">G protein beta subunit</fullName>
    </submittedName>
</protein>
<proteinExistence type="predicted"/>
<dbReference type="GO" id="GO:0007165">
    <property type="term" value="P:signal transduction"/>
    <property type="evidence" value="ECO:0007669"/>
    <property type="project" value="InterPro"/>
</dbReference>
<evidence type="ECO:0000256" key="3">
    <source>
        <dbReference type="PROSITE-ProRule" id="PRU00221"/>
    </source>
</evidence>
<evidence type="ECO:0000313" key="4">
    <source>
        <dbReference type="EMBL" id="ETO02914.1"/>
    </source>
</evidence>
<feature type="repeat" description="WD" evidence="3">
    <location>
        <begin position="6"/>
        <end position="40"/>
    </location>
</feature>
<dbReference type="InterPro" id="IPR016346">
    <property type="entry name" value="G-protein_beta_1-5"/>
</dbReference>
<sequence>ELYRELEKHDGYLSCARFIDDTEIVSASGDGTCILWDVDNKGPKSIYADHTADVMSVSLNKKSSNLFVSGSIDTTAKVWDTRQGDHAVATFTGHGADVNRFVFIDSHFYYFPFFCFFENQRVFNNFDFVVYIFFRLFDMRSYRQLNQYVNKSNVSLHSEDLSGVTSIDVSKSGHYIFAAYDNGRVYMWSTLQGQYLCELPHESR</sequence>
<gene>
    <name evidence="4" type="ORF">RFI_34499</name>
</gene>
<accession>X6LMV4</accession>
<evidence type="ECO:0000313" key="5">
    <source>
        <dbReference type="Proteomes" id="UP000023152"/>
    </source>
</evidence>
<dbReference type="PROSITE" id="PS50082">
    <property type="entry name" value="WD_REPEATS_2"/>
    <property type="match status" value="2"/>
</dbReference>
<dbReference type="EMBL" id="ASPP01034622">
    <property type="protein sequence ID" value="ETO02914.1"/>
    <property type="molecule type" value="Genomic_DNA"/>
</dbReference>
<dbReference type="AlphaFoldDB" id="X6LMV4"/>
<reference evidence="4 5" key="1">
    <citation type="journal article" date="2013" name="Curr. Biol.">
        <title>The Genome of the Foraminiferan Reticulomyxa filosa.</title>
        <authorList>
            <person name="Glockner G."/>
            <person name="Hulsmann N."/>
            <person name="Schleicher M."/>
            <person name="Noegel A.A."/>
            <person name="Eichinger L."/>
            <person name="Gallinger C."/>
            <person name="Pawlowski J."/>
            <person name="Sierra R."/>
            <person name="Euteneuer U."/>
            <person name="Pillet L."/>
            <person name="Moustafa A."/>
            <person name="Platzer M."/>
            <person name="Groth M."/>
            <person name="Szafranski K."/>
            <person name="Schliwa M."/>
        </authorList>
    </citation>
    <scope>NUCLEOTIDE SEQUENCE [LARGE SCALE GENOMIC DNA]</scope>
</reference>
<dbReference type="PROSITE" id="PS00678">
    <property type="entry name" value="WD_REPEATS_1"/>
    <property type="match status" value="1"/>
</dbReference>
<keyword evidence="2" id="KW-0677">Repeat</keyword>
<keyword evidence="5" id="KW-1185">Reference proteome</keyword>
<evidence type="ECO:0000256" key="1">
    <source>
        <dbReference type="ARBA" id="ARBA00022574"/>
    </source>
</evidence>
<dbReference type="Pfam" id="PF00400">
    <property type="entry name" value="WD40"/>
    <property type="match status" value="3"/>
</dbReference>
<feature type="repeat" description="WD" evidence="3">
    <location>
        <begin position="47"/>
        <end position="89"/>
    </location>
</feature>
<dbReference type="InterPro" id="IPR001680">
    <property type="entry name" value="WD40_rpt"/>
</dbReference>
<comment type="caution">
    <text evidence="4">The sequence shown here is derived from an EMBL/GenBank/DDBJ whole genome shotgun (WGS) entry which is preliminary data.</text>
</comment>
<evidence type="ECO:0000256" key="2">
    <source>
        <dbReference type="ARBA" id="ARBA00022737"/>
    </source>
</evidence>
<dbReference type="OrthoDB" id="10255630at2759"/>
<dbReference type="InterPro" id="IPR015943">
    <property type="entry name" value="WD40/YVTN_repeat-like_dom_sf"/>
</dbReference>
<name>X6LMV4_RETFI</name>
<dbReference type="PANTHER" id="PTHR19850">
    <property type="entry name" value="GUANINE NUCLEOTIDE-BINDING PROTEIN BETA G PROTEIN BETA"/>
    <property type="match status" value="1"/>
</dbReference>
<dbReference type="Gene3D" id="2.130.10.10">
    <property type="entry name" value="YVTN repeat-like/Quinoprotein amine dehydrogenase"/>
    <property type="match status" value="1"/>
</dbReference>
<dbReference type="SUPFAM" id="SSF50978">
    <property type="entry name" value="WD40 repeat-like"/>
    <property type="match status" value="1"/>
</dbReference>
<keyword evidence="1 3" id="KW-0853">WD repeat</keyword>
<organism evidence="4 5">
    <name type="scientific">Reticulomyxa filosa</name>
    <dbReference type="NCBI Taxonomy" id="46433"/>
    <lineage>
        <taxon>Eukaryota</taxon>
        <taxon>Sar</taxon>
        <taxon>Rhizaria</taxon>
        <taxon>Retaria</taxon>
        <taxon>Foraminifera</taxon>
        <taxon>Monothalamids</taxon>
        <taxon>Reticulomyxidae</taxon>
        <taxon>Reticulomyxa</taxon>
    </lineage>
</organism>
<feature type="non-terminal residue" evidence="4">
    <location>
        <position position="204"/>
    </location>
</feature>
<dbReference type="InterPro" id="IPR036322">
    <property type="entry name" value="WD40_repeat_dom_sf"/>
</dbReference>
<dbReference type="InterPro" id="IPR019775">
    <property type="entry name" value="WD40_repeat_CS"/>
</dbReference>
<dbReference type="PROSITE" id="PS50294">
    <property type="entry name" value="WD_REPEATS_REGION"/>
    <property type="match status" value="1"/>
</dbReference>
<dbReference type="Proteomes" id="UP000023152">
    <property type="component" value="Unassembled WGS sequence"/>
</dbReference>